<protein>
    <submittedName>
        <fullName evidence="2">DUF397 domain-containing protein</fullName>
    </submittedName>
</protein>
<accession>A0A7W3TG40</accession>
<dbReference type="Proteomes" id="UP000538929">
    <property type="component" value="Unassembled WGS sequence"/>
</dbReference>
<sequence length="41" mass="4148">MAGGVPGVVPVRDSKAPAGPVLGFAAPAWTAFVGEMKKSHR</sequence>
<comment type="caution">
    <text evidence="2">The sequence shown here is derived from an EMBL/GenBank/DDBJ whole genome shotgun (WGS) entry which is preliminary data.</text>
</comment>
<name>A0A7W3TG40_9ACTN</name>
<dbReference type="EMBL" id="VKHT01000774">
    <property type="protein sequence ID" value="MBB0246198.1"/>
    <property type="molecule type" value="Genomic_DNA"/>
</dbReference>
<proteinExistence type="predicted"/>
<reference evidence="3" key="1">
    <citation type="submission" date="2019-10" db="EMBL/GenBank/DDBJ databases">
        <title>Streptomyces sp. nov., a novel actinobacterium isolated from alkaline environment.</title>
        <authorList>
            <person name="Golinska P."/>
        </authorList>
    </citation>
    <scope>NUCLEOTIDE SEQUENCE [LARGE SCALE GENOMIC DNA]</scope>
    <source>
        <strain evidence="3">DSM 42118</strain>
    </source>
</reference>
<dbReference type="InterPro" id="IPR007278">
    <property type="entry name" value="DUF397"/>
</dbReference>
<organism evidence="2 3">
    <name type="scientific">Streptomyces alkaliphilus</name>
    <dbReference type="NCBI Taxonomy" id="1472722"/>
    <lineage>
        <taxon>Bacteria</taxon>
        <taxon>Bacillati</taxon>
        <taxon>Actinomycetota</taxon>
        <taxon>Actinomycetes</taxon>
        <taxon>Kitasatosporales</taxon>
        <taxon>Streptomycetaceae</taxon>
        <taxon>Streptomyces</taxon>
    </lineage>
</organism>
<evidence type="ECO:0000313" key="3">
    <source>
        <dbReference type="Proteomes" id="UP000538929"/>
    </source>
</evidence>
<dbReference type="Pfam" id="PF04149">
    <property type="entry name" value="DUF397"/>
    <property type="match status" value="1"/>
</dbReference>
<keyword evidence="3" id="KW-1185">Reference proteome</keyword>
<evidence type="ECO:0000313" key="2">
    <source>
        <dbReference type="EMBL" id="MBB0246198.1"/>
    </source>
</evidence>
<evidence type="ECO:0000259" key="1">
    <source>
        <dbReference type="Pfam" id="PF04149"/>
    </source>
</evidence>
<dbReference type="AlphaFoldDB" id="A0A7W3TG40"/>
<gene>
    <name evidence="2" type="ORF">FNQ90_19320</name>
</gene>
<feature type="domain" description="DUF397" evidence="1">
    <location>
        <begin position="9"/>
        <end position="37"/>
    </location>
</feature>
<dbReference type="RefSeq" id="WP_182607568.1">
    <property type="nucleotide sequence ID" value="NZ_VKHT01000774.1"/>
</dbReference>